<evidence type="ECO:0000256" key="7">
    <source>
        <dbReference type="ARBA" id="ARBA00023157"/>
    </source>
</evidence>
<sequence>MTIYIHVWTFVSVFKAVKNDMEGFVVGGEYAQIAQYPHSVFLDINCGDSYICGGSLVTNHLVLTAAHCLSSCNSVRRDHIIIKFGHEVIDRMRTQSVRKYVKHRHYNDETLVFDIAMVMARNAIELGRFVKRVALMAKYPKQPSAGYMAGWGVVNSEQEETVVLKATVQKFQPNNVCSLLGNLPAGTYCAGPIRGSGAPDHCAFEGFVVRGDKAQIEYFAHSVFLSIRDFGGAYVCGSSILNQKILLTAAHCFESCSASNVNAFVGNAHKSRGLKYRVSSFKIHENYDEDEIKNDIGLAVLERPLALGDNVKRVAILKSPPNKKLAIVAGWGLIDEEDGVRSSWLHSSNQKVWTLSECRRVLPGIPTGSLCAGDTTETSYASEGDSGSALIINDYIQVGLVSFKRPDTTRGLVVYSNVSYFYNWIKLEQAIWRIHSLPHMVLHANDYAL</sequence>
<dbReference type="GO" id="GO:0006508">
    <property type="term" value="P:proteolysis"/>
    <property type="evidence" value="ECO:0007669"/>
    <property type="project" value="UniProtKB-KW"/>
</dbReference>
<dbReference type="SMART" id="SM00020">
    <property type="entry name" value="Tryp_SPc"/>
    <property type="match status" value="2"/>
</dbReference>
<dbReference type="PROSITE" id="PS50240">
    <property type="entry name" value="TRYPSIN_DOM"/>
    <property type="match status" value="2"/>
</dbReference>
<evidence type="ECO:0000313" key="13">
    <source>
        <dbReference type="Proteomes" id="UP000663880"/>
    </source>
</evidence>
<evidence type="ECO:0000256" key="1">
    <source>
        <dbReference type="ARBA" id="ARBA00004239"/>
    </source>
</evidence>
<evidence type="ECO:0000256" key="9">
    <source>
        <dbReference type="ARBA" id="ARBA00055534"/>
    </source>
</evidence>
<evidence type="ECO:0000256" key="2">
    <source>
        <dbReference type="ARBA" id="ARBA00007664"/>
    </source>
</evidence>
<feature type="domain" description="Peptidase S1" evidence="11">
    <location>
        <begin position="25"/>
        <end position="212"/>
    </location>
</feature>
<evidence type="ECO:0000256" key="8">
    <source>
        <dbReference type="ARBA" id="ARBA00023240"/>
    </source>
</evidence>
<organism evidence="12 13">
    <name type="scientific">Pieris macdunnoughi</name>
    <dbReference type="NCBI Taxonomy" id="345717"/>
    <lineage>
        <taxon>Eukaryota</taxon>
        <taxon>Metazoa</taxon>
        <taxon>Ecdysozoa</taxon>
        <taxon>Arthropoda</taxon>
        <taxon>Hexapoda</taxon>
        <taxon>Insecta</taxon>
        <taxon>Pterygota</taxon>
        <taxon>Neoptera</taxon>
        <taxon>Endopterygota</taxon>
        <taxon>Lepidoptera</taxon>
        <taxon>Glossata</taxon>
        <taxon>Ditrysia</taxon>
        <taxon>Papilionoidea</taxon>
        <taxon>Pieridae</taxon>
        <taxon>Pierinae</taxon>
        <taxon>Pieris</taxon>
    </lineage>
</organism>
<name>A0A821NGT6_9NEOP</name>
<evidence type="ECO:0000256" key="3">
    <source>
        <dbReference type="ARBA" id="ARBA00022656"/>
    </source>
</evidence>
<keyword evidence="8" id="KW-1199">Hemostasis impairing toxin</keyword>
<comment type="similarity">
    <text evidence="2">Belongs to the peptidase S1 family.</text>
</comment>
<keyword evidence="4" id="KW-0645">Protease</keyword>
<keyword evidence="3" id="KW-0800">Toxin</keyword>
<dbReference type="InterPro" id="IPR001254">
    <property type="entry name" value="Trypsin_dom"/>
</dbReference>
<dbReference type="Proteomes" id="UP000663880">
    <property type="component" value="Unassembled WGS sequence"/>
</dbReference>
<proteinExistence type="inferred from homology"/>
<dbReference type="EMBL" id="CAJOBZ010000004">
    <property type="protein sequence ID" value="CAF4787197.1"/>
    <property type="molecule type" value="Genomic_DNA"/>
</dbReference>
<dbReference type="FunFam" id="2.40.10.10:FF:000068">
    <property type="entry name" value="transmembrane protease serine 2"/>
    <property type="match status" value="2"/>
</dbReference>
<keyword evidence="5" id="KW-0378">Hydrolase</keyword>
<dbReference type="GO" id="GO:0090729">
    <property type="term" value="F:toxin activity"/>
    <property type="evidence" value="ECO:0007669"/>
    <property type="project" value="UniProtKB-KW"/>
</dbReference>
<gene>
    <name evidence="12" type="ORF">PMACD_LOCUS2685</name>
</gene>
<dbReference type="SUPFAM" id="SSF50494">
    <property type="entry name" value="Trypsin-like serine proteases"/>
    <property type="match status" value="2"/>
</dbReference>
<dbReference type="InterPro" id="IPR043504">
    <property type="entry name" value="Peptidase_S1_PA_chymotrypsin"/>
</dbReference>
<dbReference type="InterPro" id="IPR018114">
    <property type="entry name" value="TRYPSIN_HIS"/>
</dbReference>
<keyword evidence="13" id="KW-1185">Reference proteome</keyword>
<evidence type="ECO:0000313" key="12">
    <source>
        <dbReference type="EMBL" id="CAF4787197.1"/>
    </source>
</evidence>
<evidence type="ECO:0000256" key="6">
    <source>
        <dbReference type="ARBA" id="ARBA00022825"/>
    </source>
</evidence>
<comment type="subcellular location">
    <subcellularLocation>
        <location evidence="1">Secreted</location>
        <location evidence="1">Extracellular space</location>
    </subcellularLocation>
</comment>
<evidence type="ECO:0000256" key="5">
    <source>
        <dbReference type="ARBA" id="ARBA00022801"/>
    </source>
</evidence>
<reference evidence="12" key="1">
    <citation type="submission" date="2021-02" db="EMBL/GenBank/DDBJ databases">
        <authorList>
            <person name="Steward A R."/>
        </authorList>
    </citation>
    <scope>NUCLEOTIDE SEQUENCE</scope>
</reference>
<evidence type="ECO:0000256" key="4">
    <source>
        <dbReference type="ARBA" id="ARBA00022670"/>
    </source>
</evidence>
<dbReference type="GO" id="GO:0004252">
    <property type="term" value="F:serine-type endopeptidase activity"/>
    <property type="evidence" value="ECO:0007669"/>
    <property type="project" value="InterPro"/>
</dbReference>
<dbReference type="Pfam" id="PF00089">
    <property type="entry name" value="Trypsin"/>
    <property type="match status" value="2"/>
</dbReference>
<dbReference type="PANTHER" id="PTHR24276">
    <property type="entry name" value="POLYSERASE-RELATED"/>
    <property type="match status" value="1"/>
</dbReference>
<dbReference type="InterPro" id="IPR050430">
    <property type="entry name" value="Peptidase_S1"/>
</dbReference>
<dbReference type="InterPro" id="IPR009003">
    <property type="entry name" value="Peptidase_S1_PA"/>
</dbReference>
<dbReference type="OrthoDB" id="6380398at2759"/>
<comment type="caution">
    <text evidence="12">The sequence shown here is derived from an EMBL/GenBank/DDBJ whole genome shotgun (WGS) entry which is preliminary data.</text>
</comment>
<dbReference type="PROSITE" id="PS00134">
    <property type="entry name" value="TRYPSIN_HIS"/>
    <property type="match status" value="1"/>
</dbReference>
<dbReference type="PRINTS" id="PR00722">
    <property type="entry name" value="CHYMOTRYPSIN"/>
</dbReference>
<dbReference type="PANTHER" id="PTHR24276:SF91">
    <property type="entry name" value="AT26814P-RELATED"/>
    <property type="match status" value="1"/>
</dbReference>
<dbReference type="CDD" id="cd00190">
    <property type="entry name" value="Tryp_SPc"/>
    <property type="match status" value="1"/>
</dbReference>
<comment type="function">
    <text evidence="9">Fibrinolytic activity; shows preferential cleavage of Arg-Gly bonds in all three fibrinogen chains. Contact with the caterpillars causes severe bleeding, due the anticoagulant effect of the protein.</text>
</comment>
<dbReference type="GO" id="GO:0005576">
    <property type="term" value="C:extracellular region"/>
    <property type="evidence" value="ECO:0007669"/>
    <property type="project" value="UniProtKB-SubCell"/>
</dbReference>
<protein>
    <recommendedName>
        <fullName evidence="11">Peptidase S1 domain-containing protein</fullName>
    </recommendedName>
</protein>
<evidence type="ECO:0000259" key="11">
    <source>
        <dbReference type="PROSITE" id="PS50240"/>
    </source>
</evidence>
<keyword evidence="6" id="KW-0720">Serine protease</keyword>
<feature type="domain" description="Peptidase S1" evidence="11">
    <location>
        <begin position="208"/>
        <end position="430"/>
    </location>
</feature>
<dbReference type="Gene3D" id="2.40.10.10">
    <property type="entry name" value="Trypsin-like serine proteases"/>
    <property type="match status" value="2"/>
</dbReference>
<dbReference type="InterPro" id="IPR001314">
    <property type="entry name" value="Peptidase_S1A"/>
</dbReference>
<dbReference type="AlphaFoldDB" id="A0A821NGT6"/>
<keyword evidence="7" id="KW-1015">Disulfide bond</keyword>
<accession>A0A821NGT6</accession>
<keyword evidence="10" id="KW-1205">Fibrinolytic toxin</keyword>
<evidence type="ECO:0000256" key="10">
    <source>
        <dbReference type="ARBA" id="ARBA00084094"/>
    </source>
</evidence>